<dbReference type="STRING" id="32264.T1KKI4"/>
<dbReference type="GO" id="GO:0003723">
    <property type="term" value="F:RNA binding"/>
    <property type="evidence" value="ECO:0007669"/>
    <property type="project" value="TreeGrafter"/>
</dbReference>
<evidence type="ECO:0000256" key="1">
    <source>
        <dbReference type="ARBA" id="ARBA00022574"/>
    </source>
</evidence>
<reference evidence="9" key="1">
    <citation type="submission" date="2011-08" db="EMBL/GenBank/DDBJ databases">
        <authorList>
            <person name="Rombauts S."/>
        </authorList>
    </citation>
    <scope>NUCLEOTIDE SEQUENCE</scope>
    <source>
        <strain evidence="9">London</strain>
    </source>
</reference>
<feature type="repeat" description="WD" evidence="7">
    <location>
        <begin position="56"/>
        <end position="97"/>
    </location>
</feature>
<dbReference type="PROSITE" id="PS50294">
    <property type="entry name" value="WD_REPEATS_REGION"/>
    <property type="match status" value="4"/>
</dbReference>
<dbReference type="HOGENOM" id="CLU_000288_57_6_1"/>
<dbReference type="PANTHER" id="PTHR19877">
    <property type="entry name" value="EUKARYOTIC TRANSLATION INITIATION FACTOR 3 SUBUNIT I"/>
    <property type="match status" value="1"/>
</dbReference>
<dbReference type="GO" id="GO:0032797">
    <property type="term" value="C:SMN complex"/>
    <property type="evidence" value="ECO:0007669"/>
    <property type="project" value="TreeGrafter"/>
</dbReference>
<dbReference type="PANTHER" id="PTHR19877:SF13">
    <property type="entry name" value="SERINE-THREONINE KINASE RECEPTOR-ASSOCIATED PROTEIN"/>
    <property type="match status" value="1"/>
</dbReference>
<dbReference type="OMA" id="MAMRQTL"/>
<keyword evidence="3" id="KW-0677">Repeat</keyword>
<dbReference type="GO" id="GO:0000387">
    <property type="term" value="P:spliceosomal snRNP assembly"/>
    <property type="evidence" value="ECO:0007669"/>
    <property type="project" value="TreeGrafter"/>
</dbReference>
<dbReference type="Pfam" id="PF00400">
    <property type="entry name" value="WD40"/>
    <property type="match status" value="4"/>
</dbReference>
<dbReference type="Gene3D" id="2.130.10.10">
    <property type="entry name" value="YVTN repeat-like/Quinoprotein amine dehydrogenase"/>
    <property type="match status" value="2"/>
</dbReference>
<keyword evidence="9" id="KW-1185">Reference proteome</keyword>
<dbReference type="InterPro" id="IPR015943">
    <property type="entry name" value="WD40/YVTN_repeat-like_dom_sf"/>
</dbReference>
<dbReference type="PRINTS" id="PR00320">
    <property type="entry name" value="GPROTEINBRPT"/>
</dbReference>
<sequence>MSSKQHCLTCTGHTRPVVFLNFSNITQNGKYYLISACKDGKPMLRQGETGDWIGTFDGHKGAVWGVALNSQANRAATGAADFTAKIWDCAKGAELITFSHSHIVKSVAFSSDDSKLVTASNEKLIRIYDLTKPEAAPTVISGHTAPIKHVMFLNNDNWLISASEDKTIRLWDCKSSKEIYCLAFPNIPNDIELSSDKNILTVASGNCVGFYELTCFTKIKEYIAPTDVYTATLSPDQSVFVCAGLDFTMYKYQFNNGEELDSFKGHFGPLHCTRFSPDGELYASASEDGTIRLWQTYVGKNYGLWKYEQ</sequence>
<evidence type="ECO:0000313" key="9">
    <source>
        <dbReference type="Proteomes" id="UP000015104"/>
    </source>
</evidence>
<dbReference type="InterPro" id="IPR020472">
    <property type="entry name" value="WD40_PAC1"/>
</dbReference>
<dbReference type="PROSITE" id="PS50082">
    <property type="entry name" value="WD_REPEATS_2"/>
    <property type="match status" value="4"/>
</dbReference>
<dbReference type="Proteomes" id="UP000015104">
    <property type="component" value="Unassembled WGS sequence"/>
</dbReference>
<name>T1KKI4_TETUR</name>
<evidence type="ECO:0000256" key="2">
    <source>
        <dbReference type="ARBA" id="ARBA00022664"/>
    </source>
</evidence>
<evidence type="ECO:0000256" key="7">
    <source>
        <dbReference type="PROSITE-ProRule" id="PRU00221"/>
    </source>
</evidence>
<dbReference type="KEGG" id="tut:107364926"/>
<dbReference type="SUPFAM" id="SSF50978">
    <property type="entry name" value="WD40 repeat-like"/>
    <property type="match status" value="1"/>
</dbReference>
<dbReference type="CDD" id="cd00200">
    <property type="entry name" value="WD40"/>
    <property type="match status" value="1"/>
</dbReference>
<dbReference type="eggNOG" id="KOG0278">
    <property type="taxonomic scope" value="Eukaryota"/>
</dbReference>
<dbReference type="SMART" id="SM00320">
    <property type="entry name" value="WD40"/>
    <property type="match status" value="6"/>
</dbReference>
<dbReference type="EMBL" id="CAEY01000176">
    <property type="status" value="NOT_ANNOTATED_CDS"/>
    <property type="molecule type" value="Genomic_DNA"/>
</dbReference>
<dbReference type="EnsemblMetazoa" id="tetur13g03840.1">
    <property type="protein sequence ID" value="tetur13g03840.1"/>
    <property type="gene ID" value="tetur13g03840"/>
</dbReference>
<evidence type="ECO:0000256" key="5">
    <source>
        <dbReference type="ARBA" id="ARBA00038394"/>
    </source>
</evidence>
<gene>
    <name evidence="8" type="primary">107364926</name>
</gene>
<dbReference type="OrthoDB" id="200206at2759"/>
<keyword evidence="4" id="KW-0508">mRNA splicing</keyword>
<dbReference type="InterPro" id="IPR001680">
    <property type="entry name" value="WD40_rpt"/>
</dbReference>
<accession>T1KKI4</accession>
<evidence type="ECO:0000256" key="6">
    <source>
        <dbReference type="ARBA" id="ARBA00040390"/>
    </source>
</evidence>
<keyword evidence="1 7" id="KW-0853">WD repeat</keyword>
<dbReference type="InterPro" id="IPR036322">
    <property type="entry name" value="WD40_repeat_dom_sf"/>
</dbReference>
<feature type="repeat" description="WD" evidence="7">
    <location>
        <begin position="140"/>
        <end position="181"/>
    </location>
</feature>
<feature type="repeat" description="WD" evidence="7">
    <location>
        <begin position="263"/>
        <end position="295"/>
    </location>
</feature>
<evidence type="ECO:0000313" key="8">
    <source>
        <dbReference type="EnsemblMetazoa" id="tetur13g03840.1"/>
    </source>
</evidence>
<feature type="repeat" description="WD" evidence="7">
    <location>
        <begin position="97"/>
        <end position="138"/>
    </location>
</feature>
<comment type="similarity">
    <text evidence="5">Belongs to the WD repeat STRAP family.</text>
</comment>
<dbReference type="AlphaFoldDB" id="T1KKI4"/>
<evidence type="ECO:0000256" key="4">
    <source>
        <dbReference type="ARBA" id="ARBA00023187"/>
    </source>
</evidence>
<protein>
    <recommendedName>
        <fullName evidence="6">Serine-threonine kinase receptor-associated protein</fullName>
    </recommendedName>
</protein>
<organism evidence="8 9">
    <name type="scientific">Tetranychus urticae</name>
    <name type="common">Two-spotted spider mite</name>
    <dbReference type="NCBI Taxonomy" id="32264"/>
    <lineage>
        <taxon>Eukaryota</taxon>
        <taxon>Metazoa</taxon>
        <taxon>Ecdysozoa</taxon>
        <taxon>Arthropoda</taxon>
        <taxon>Chelicerata</taxon>
        <taxon>Arachnida</taxon>
        <taxon>Acari</taxon>
        <taxon>Acariformes</taxon>
        <taxon>Trombidiformes</taxon>
        <taxon>Prostigmata</taxon>
        <taxon>Eleutherengona</taxon>
        <taxon>Raphignathae</taxon>
        <taxon>Tetranychoidea</taxon>
        <taxon>Tetranychidae</taxon>
        <taxon>Tetranychus</taxon>
    </lineage>
</organism>
<evidence type="ECO:0000256" key="3">
    <source>
        <dbReference type="ARBA" id="ARBA00022737"/>
    </source>
</evidence>
<keyword evidence="2" id="KW-0507">mRNA processing</keyword>
<reference evidence="8" key="2">
    <citation type="submission" date="2015-06" db="UniProtKB">
        <authorList>
            <consortium name="EnsemblMetazoa"/>
        </authorList>
    </citation>
    <scope>IDENTIFICATION</scope>
</reference>
<proteinExistence type="inferred from homology"/>